<sequence length="117" mass="14448">MLRNYTKTNFRESNEYFSSLDWNQLFKNKTIDEIYEIFLRSYEVAREFFVPKKKPGQKKEMSSWMNSDVRNMINEKYKAWKRYSSKGWKKKHYAEYKIVRDKCNKVCSEAKIHYEIK</sequence>
<protein>
    <submittedName>
        <fullName evidence="1">Uncharacterized protein</fullName>
    </submittedName>
</protein>
<evidence type="ECO:0000313" key="1">
    <source>
        <dbReference type="EMBL" id="CAF1155043.1"/>
    </source>
</evidence>
<dbReference type="AlphaFoldDB" id="A0A814T4F1"/>
<comment type="caution">
    <text evidence="1">The sequence shown here is derived from an EMBL/GenBank/DDBJ whole genome shotgun (WGS) entry which is preliminary data.</text>
</comment>
<evidence type="ECO:0000313" key="2">
    <source>
        <dbReference type="Proteomes" id="UP000663879"/>
    </source>
</evidence>
<keyword evidence="2" id="KW-1185">Reference proteome</keyword>
<reference evidence="1" key="1">
    <citation type="submission" date="2021-02" db="EMBL/GenBank/DDBJ databases">
        <authorList>
            <person name="Nowell W R."/>
        </authorList>
    </citation>
    <scope>NUCLEOTIDE SEQUENCE</scope>
    <source>
        <strain evidence="1">Ploen Becks lab</strain>
    </source>
</reference>
<organism evidence="1 2">
    <name type="scientific">Brachionus calyciflorus</name>
    <dbReference type="NCBI Taxonomy" id="104777"/>
    <lineage>
        <taxon>Eukaryota</taxon>
        <taxon>Metazoa</taxon>
        <taxon>Spiralia</taxon>
        <taxon>Gnathifera</taxon>
        <taxon>Rotifera</taxon>
        <taxon>Eurotatoria</taxon>
        <taxon>Monogononta</taxon>
        <taxon>Pseudotrocha</taxon>
        <taxon>Ploima</taxon>
        <taxon>Brachionidae</taxon>
        <taxon>Brachionus</taxon>
    </lineage>
</organism>
<name>A0A814T4F1_9BILA</name>
<accession>A0A814T4F1</accession>
<dbReference type="Proteomes" id="UP000663879">
    <property type="component" value="Unassembled WGS sequence"/>
</dbReference>
<proteinExistence type="predicted"/>
<gene>
    <name evidence="1" type="ORF">OXX778_LOCUS23433</name>
</gene>
<dbReference type="EMBL" id="CAJNOC010012707">
    <property type="protein sequence ID" value="CAF1155043.1"/>
    <property type="molecule type" value="Genomic_DNA"/>
</dbReference>